<dbReference type="PROSITE" id="PS00973">
    <property type="entry name" value="USP_2"/>
    <property type="match status" value="1"/>
</dbReference>
<evidence type="ECO:0000256" key="2">
    <source>
        <dbReference type="ARBA" id="ARBA00012759"/>
    </source>
</evidence>
<dbReference type="GO" id="GO:0004843">
    <property type="term" value="F:cysteine-type deubiquitinase activity"/>
    <property type="evidence" value="ECO:0007669"/>
    <property type="project" value="UniProtKB-EC"/>
</dbReference>
<evidence type="ECO:0000313" key="9">
    <source>
        <dbReference type="EMBL" id="CAE0329767.1"/>
    </source>
</evidence>
<sequence>MTDADQDPNLISRLFGIELENTTKNTENEEEEAKVSSEKLLKLPCHIDNHGNPVNSMSDGLEITLTGEVEKFSESLGRNAVYKKTSKIKKLPSYLTVQFVRFYWKKESNVGGTKAGKAKILRSVIYPKVVDMYGFCSDSLKTKLDEGRAIETKKREEEDKLRLAGKLKEAEESDAQLKGKGQVLTEEQKEEKRLVGKAAKLKEIEDEQLRHDENLYRPHGQGAETGNYELVGVVTHKGRSADGGHYVGWVHAKGDQWLQFDDDIVSTVKTDDILSLRGGGDWHTAYLCIYRKLEVQK</sequence>
<organism evidence="9">
    <name type="scientific">Strombidium inclinatum</name>
    <dbReference type="NCBI Taxonomy" id="197538"/>
    <lineage>
        <taxon>Eukaryota</taxon>
        <taxon>Sar</taxon>
        <taxon>Alveolata</taxon>
        <taxon>Ciliophora</taxon>
        <taxon>Intramacronucleata</taxon>
        <taxon>Spirotrichea</taxon>
        <taxon>Oligotrichia</taxon>
        <taxon>Strombidiidae</taxon>
        <taxon>Strombidium</taxon>
    </lineage>
</organism>
<dbReference type="AlphaFoldDB" id="A0A7S3MZL6"/>
<dbReference type="SUPFAM" id="SSF54001">
    <property type="entry name" value="Cysteine proteinases"/>
    <property type="match status" value="1"/>
</dbReference>
<evidence type="ECO:0000256" key="5">
    <source>
        <dbReference type="ARBA" id="ARBA00022801"/>
    </source>
</evidence>
<dbReference type="Gene3D" id="3.90.70.10">
    <property type="entry name" value="Cysteine proteinases"/>
    <property type="match status" value="1"/>
</dbReference>
<accession>A0A7S3MZL6</accession>
<evidence type="ECO:0000256" key="3">
    <source>
        <dbReference type="ARBA" id="ARBA00022670"/>
    </source>
</evidence>
<dbReference type="PROSITE" id="PS50235">
    <property type="entry name" value="USP_3"/>
    <property type="match status" value="1"/>
</dbReference>
<evidence type="ECO:0000256" key="1">
    <source>
        <dbReference type="ARBA" id="ARBA00000707"/>
    </source>
</evidence>
<dbReference type="InterPro" id="IPR044635">
    <property type="entry name" value="UBP14-like"/>
</dbReference>
<evidence type="ECO:0000256" key="6">
    <source>
        <dbReference type="ARBA" id="ARBA00022807"/>
    </source>
</evidence>
<feature type="coiled-coil region" evidence="7">
    <location>
        <begin position="153"/>
        <end position="207"/>
    </location>
</feature>
<dbReference type="EMBL" id="HBIH01025871">
    <property type="protein sequence ID" value="CAE0329767.1"/>
    <property type="molecule type" value="Transcribed_RNA"/>
</dbReference>
<proteinExistence type="predicted"/>
<dbReference type="InterPro" id="IPR018200">
    <property type="entry name" value="USP_CS"/>
</dbReference>
<dbReference type="InterPro" id="IPR038765">
    <property type="entry name" value="Papain-like_cys_pep_sf"/>
</dbReference>
<dbReference type="GO" id="GO:0070628">
    <property type="term" value="F:proteasome binding"/>
    <property type="evidence" value="ECO:0007669"/>
    <property type="project" value="TreeGrafter"/>
</dbReference>
<evidence type="ECO:0000256" key="4">
    <source>
        <dbReference type="ARBA" id="ARBA00022786"/>
    </source>
</evidence>
<dbReference type="GO" id="GO:0016579">
    <property type="term" value="P:protein deubiquitination"/>
    <property type="evidence" value="ECO:0007669"/>
    <property type="project" value="InterPro"/>
</dbReference>
<dbReference type="InterPro" id="IPR001394">
    <property type="entry name" value="Peptidase_C19_UCH"/>
</dbReference>
<dbReference type="GO" id="GO:0043161">
    <property type="term" value="P:proteasome-mediated ubiquitin-dependent protein catabolic process"/>
    <property type="evidence" value="ECO:0007669"/>
    <property type="project" value="InterPro"/>
</dbReference>
<dbReference type="PANTHER" id="PTHR43982">
    <property type="entry name" value="UBIQUITIN CARBOXYL-TERMINAL HYDROLASE"/>
    <property type="match status" value="1"/>
</dbReference>
<dbReference type="EC" id="3.4.19.12" evidence="2"/>
<dbReference type="GO" id="GO:0061136">
    <property type="term" value="P:regulation of proteasomal protein catabolic process"/>
    <property type="evidence" value="ECO:0007669"/>
    <property type="project" value="TreeGrafter"/>
</dbReference>
<keyword evidence="7" id="KW-0175">Coiled coil</keyword>
<keyword evidence="3" id="KW-0645">Protease</keyword>
<dbReference type="Pfam" id="PF00443">
    <property type="entry name" value="UCH"/>
    <property type="match status" value="1"/>
</dbReference>
<protein>
    <recommendedName>
        <fullName evidence="2">ubiquitinyl hydrolase 1</fullName>
        <ecNumber evidence="2">3.4.19.12</ecNumber>
    </recommendedName>
</protein>
<reference evidence="9" key="1">
    <citation type="submission" date="2021-01" db="EMBL/GenBank/DDBJ databases">
        <authorList>
            <person name="Corre E."/>
            <person name="Pelletier E."/>
            <person name="Niang G."/>
            <person name="Scheremetjew M."/>
            <person name="Finn R."/>
            <person name="Kale V."/>
            <person name="Holt S."/>
            <person name="Cochrane G."/>
            <person name="Meng A."/>
            <person name="Brown T."/>
            <person name="Cohen L."/>
        </authorList>
    </citation>
    <scope>NUCLEOTIDE SEQUENCE</scope>
    <source>
        <strain evidence="9">S3</strain>
    </source>
</reference>
<keyword evidence="6" id="KW-0788">Thiol protease</keyword>
<feature type="domain" description="USP" evidence="8">
    <location>
        <begin position="1"/>
        <end position="293"/>
    </location>
</feature>
<dbReference type="InterPro" id="IPR028889">
    <property type="entry name" value="USP"/>
</dbReference>
<keyword evidence="5" id="KW-0378">Hydrolase</keyword>
<dbReference type="PANTHER" id="PTHR43982:SF1">
    <property type="entry name" value="UBIQUITIN CARBOXYL-TERMINAL HYDROLASE 14"/>
    <property type="match status" value="1"/>
</dbReference>
<evidence type="ECO:0000256" key="7">
    <source>
        <dbReference type="SAM" id="Coils"/>
    </source>
</evidence>
<keyword evidence="4" id="KW-0833">Ubl conjugation pathway</keyword>
<name>A0A7S3MZL6_9SPIT</name>
<comment type="catalytic activity">
    <reaction evidence="1">
        <text>Thiol-dependent hydrolysis of ester, thioester, amide, peptide and isopeptide bonds formed by the C-terminal Gly of ubiquitin (a 76-residue protein attached to proteins as an intracellular targeting signal).</text>
        <dbReference type="EC" id="3.4.19.12"/>
    </reaction>
</comment>
<evidence type="ECO:0000259" key="8">
    <source>
        <dbReference type="PROSITE" id="PS50235"/>
    </source>
</evidence>
<gene>
    <name evidence="9" type="ORF">SINC0208_LOCUS10397</name>
</gene>